<evidence type="ECO:0000259" key="2">
    <source>
        <dbReference type="Pfam" id="PF10551"/>
    </source>
</evidence>
<protein>
    <recommendedName>
        <fullName evidence="2">MULE transposase domain-containing protein</fullName>
    </recommendedName>
</protein>
<gene>
    <name evidence="3" type="ORF">THAOC_02169</name>
</gene>
<feature type="region of interest" description="Disordered" evidence="1">
    <location>
        <begin position="612"/>
        <end position="720"/>
    </location>
</feature>
<evidence type="ECO:0000313" key="3">
    <source>
        <dbReference type="EMBL" id="EJK76088.1"/>
    </source>
</evidence>
<evidence type="ECO:0000313" key="4">
    <source>
        <dbReference type="Proteomes" id="UP000266841"/>
    </source>
</evidence>
<organism evidence="3 4">
    <name type="scientific">Thalassiosira oceanica</name>
    <name type="common">Marine diatom</name>
    <dbReference type="NCBI Taxonomy" id="159749"/>
    <lineage>
        <taxon>Eukaryota</taxon>
        <taxon>Sar</taxon>
        <taxon>Stramenopiles</taxon>
        <taxon>Ochrophyta</taxon>
        <taxon>Bacillariophyta</taxon>
        <taxon>Coscinodiscophyceae</taxon>
        <taxon>Thalassiosirophycidae</taxon>
        <taxon>Thalassiosirales</taxon>
        <taxon>Thalassiosiraceae</taxon>
        <taxon>Thalassiosira</taxon>
    </lineage>
</organism>
<feature type="compositionally biased region" description="Basic residues" evidence="1">
    <location>
        <begin position="613"/>
        <end position="630"/>
    </location>
</feature>
<feature type="compositionally biased region" description="Polar residues" evidence="1">
    <location>
        <begin position="652"/>
        <end position="685"/>
    </location>
</feature>
<dbReference type="AlphaFoldDB" id="K0TBH4"/>
<feature type="domain" description="MULE transposase" evidence="2">
    <location>
        <begin position="108"/>
        <end position="210"/>
    </location>
</feature>
<name>K0TBH4_THAOC</name>
<comment type="caution">
    <text evidence="3">The sequence shown here is derived from an EMBL/GenBank/DDBJ whole genome shotgun (WGS) entry which is preliminary data.</text>
</comment>
<dbReference type="InterPro" id="IPR018289">
    <property type="entry name" value="MULE_transposase_dom"/>
</dbReference>
<feature type="compositionally biased region" description="Polar residues" evidence="1">
    <location>
        <begin position="693"/>
        <end position="706"/>
    </location>
</feature>
<evidence type="ECO:0000256" key="1">
    <source>
        <dbReference type="SAM" id="MobiDB-lite"/>
    </source>
</evidence>
<keyword evidence="4" id="KW-1185">Reference proteome</keyword>
<reference evidence="3 4" key="1">
    <citation type="journal article" date="2012" name="Genome Biol.">
        <title>Genome and low-iron response of an oceanic diatom adapted to chronic iron limitation.</title>
        <authorList>
            <person name="Lommer M."/>
            <person name="Specht M."/>
            <person name="Roy A.S."/>
            <person name="Kraemer L."/>
            <person name="Andreson R."/>
            <person name="Gutowska M.A."/>
            <person name="Wolf J."/>
            <person name="Bergner S.V."/>
            <person name="Schilhabel M.B."/>
            <person name="Klostermeier U.C."/>
            <person name="Beiko R.G."/>
            <person name="Rosenstiel P."/>
            <person name="Hippler M."/>
            <person name="Laroche J."/>
        </authorList>
    </citation>
    <scope>NUCLEOTIDE SEQUENCE [LARGE SCALE GENOMIC DNA]</scope>
    <source>
        <strain evidence="3 4">CCMP1005</strain>
    </source>
</reference>
<accession>K0TBH4</accession>
<dbReference type="EMBL" id="AGNL01002542">
    <property type="protein sequence ID" value="EJK76088.1"/>
    <property type="molecule type" value="Genomic_DNA"/>
</dbReference>
<proteinExistence type="predicted"/>
<feature type="compositionally biased region" description="Acidic residues" evidence="1">
    <location>
        <begin position="943"/>
        <end position="957"/>
    </location>
</feature>
<feature type="region of interest" description="Disordered" evidence="1">
    <location>
        <begin position="936"/>
        <end position="957"/>
    </location>
</feature>
<sequence>MCQFVAYFGRLEDAGDTVRVRKKVRRRRQCTSTTNCKGKASAKSAESDKGGTSSLDLTEDTGSIDISDDAKSFVKHVIKELTVGSQVLLAVAWVTDDARLYHSRFPGVLGMDVTFGVSAEQRPLFRVSGKTSNNKNIPHFNAFIPSQQRFTFDWLIMDGLPDLLDKNALKKTSIILTDQDAQLVGSLLQNLNMSANCTYGNARNRLCKWHKVDRGYIGATDCLAKKPREKDFQSKIVNWLYSFTNDIETEEQEKDSLEQLSMFIDVSEEEGVNRSLVTATRKFIRESFKPYLPLLCQRHFNDIYCGNKDSKGPEANSQLHISTSAIVGHTERRTGKLEREALKEARKSRQGKASDNEVLKCKTDISKKIVFQKCDDICDQFDLSSDYSYQVVQEDKSQLVCLHGPCRHFYGVVNRGPCVEDFAPDCYKSYEVFYGTNEAFTERCDASTNLINAHGGLIINTSLMELKSSLREEKVNLPWYREAWSPLGVQTNPHCVKAKLSDSNGPYASGSNPAPFGFTYSSGANALEEMADESKQSMYTRTYKLFTEAIQDSAADDYPLIRDALLGLRGDIQSRNQSRTRKGNAGKLSTKVLGKRKSDVVVVDFPEVETRRVVPRGKPSHSPGGRRRPRQGTTRSTNHTDCQFPRVGELSELSTANTSPPTETDPSSETVPPPTGQLTANTRFGESSHENEGMSNDETSPTSETDALSEAIPPSSEQESLLAETFAAEKPSPPFCEPMIWGNDTVYHVQSDQVDHLALFRGSRQHRSKFATSIGGNLKPGDLCLYNDYTNRRYQLGIVKRISTFPCEVNRGEKDMTLAFTDGSVLAGPVDKRVMIFRADENGTLQDCTDGHWVQPNCLDIREGVLSPDFYSTPGDDMKAAMENARRRREEIMKRDGLLREDETLDIGLDQQDPNAQNEHLIAAMQKIMHQLYHGKMPRHEDDSDVSSIDDDSTARR</sequence>
<dbReference type="OrthoDB" id="2402896at2759"/>
<dbReference type="Pfam" id="PF10551">
    <property type="entry name" value="MULE"/>
    <property type="match status" value="1"/>
</dbReference>
<dbReference type="Proteomes" id="UP000266841">
    <property type="component" value="Unassembled WGS sequence"/>
</dbReference>
<feature type="region of interest" description="Disordered" evidence="1">
    <location>
        <begin position="31"/>
        <end position="55"/>
    </location>
</feature>